<gene>
    <name evidence="2" type="ORF">DL764_001227</name>
</gene>
<feature type="compositionally biased region" description="Polar residues" evidence="1">
    <location>
        <begin position="520"/>
        <end position="539"/>
    </location>
</feature>
<organism evidence="2 3">
    <name type="scientific">Monosporascus ibericus</name>
    <dbReference type="NCBI Taxonomy" id="155417"/>
    <lineage>
        <taxon>Eukaryota</taxon>
        <taxon>Fungi</taxon>
        <taxon>Dikarya</taxon>
        <taxon>Ascomycota</taxon>
        <taxon>Pezizomycotina</taxon>
        <taxon>Sordariomycetes</taxon>
        <taxon>Xylariomycetidae</taxon>
        <taxon>Xylariales</taxon>
        <taxon>Xylariales incertae sedis</taxon>
        <taxon>Monosporascus</taxon>
    </lineage>
</organism>
<proteinExistence type="predicted"/>
<feature type="region of interest" description="Disordered" evidence="1">
    <location>
        <begin position="510"/>
        <end position="539"/>
    </location>
</feature>
<reference evidence="2 3" key="1">
    <citation type="submission" date="2018-06" db="EMBL/GenBank/DDBJ databases">
        <title>Complete Genomes of Monosporascus.</title>
        <authorList>
            <person name="Robinson A.J."/>
            <person name="Natvig D.O."/>
        </authorList>
    </citation>
    <scope>NUCLEOTIDE SEQUENCE [LARGE SCALE GENOMIC DNA]</scope>
    <source>
        <strain evidence="2 3">CBS 110550</strain>
    </source>
</reference>
<evidence type="ECO:0000313" key="3">
    <source>
        <dbReference type="Proteomes" id="UP000293360"/>
    </source>
</evidence>
<dbReference type="OrthoDB" id="4581301at2759"/>
<keyword evidence="3" id="KW-1185">Reference proteome</keyword>
<dbReference type="Proteomes" id="UP000293360">
    <property type="component" value="Unassembled WGS sequence"/>
</dbReference>
<sequence length="539" mass="60764">MRDTFPTFEAPTLVLDLDAEDNQHVRPFDANKDGVPEEYGAKRSRDMDSMMARIAKFEEESERDDMNFTQVLKNKFNPWRVSELDILSVALLGPPPSRSISSELGFLPESAHGLSPDEITATVFEWNGIQQRVRNSAYKTIPYMLRRQNISERRRDERLDLREALKNCRSLADLERVIMPFVQTPTGRALVADQCSRIGQTCMVLHSKDPSVAPAILSFLNNLIINLRAQNLQVSQGLEAICVKLSLECGSFIAARRYIEACDNGEFQATKLDDRLDIMSTVLKTLDGFLLNPAGAHHSMDVTQRLLEIYGLLTSWDFGQDLAQPPMRHFYRKGYRTHLLYLMCLVRLGAFRTMWYQWHMDLQKPPEWAVVTPGKSKDNHKRADGEDGVILGEIHNAKSKELGGTEIREALADVYAKAVLRWRGATNYAEVLLRSVEFNSASENFERNCQFEIETIVRLGESRSEAALADDPRRASPEEHEGEIADIFSNSDIRDALVGLQELLSRIVASNDNGHEANRRGSTSTQGPDQTSSSNSNGD</sequence>
<dbReference type="AlphaFoldDB" id="A0A4Q4TS14"/>
<name>A0A4Q4TS14_9PEZI</name>
<protein>
    <submittedName>
        <fullName evidence="2">Uncharacterized protein</fullName>
    </submittedName>
</protein>
<accession>A0A4Q4TS14</accession>
<evidence type="ECO:0000313" key="2">
    <source>
        <dbReference type="EMBL" id="RYP09542.1"/>
    </source>
</evidence>
<evidence type="ECO:0000256" key="1">
    <source>
        <dbReference type="SAM" id="MobiDB-lite"/>
    </source>
</evidence>
<comment type="caution">
    <text evidence="2">The sequence shown here is derived from an EMBL/GenBank/DDBJ whole genome shotgun (WGS) entry which is preliminary data.</text>
</comment>
<dbReference type="EMBL" id="QJNU01000034">
    <property type="protein sequence ID" value="RYP09542.1"/>
    <property type="molecule type" value="Genomic_DNA"/>
</dbReference>